<keyword evidence="2" id="KW-1185">Reference proteome</keyword>
<dbReference type="AlphaFoldDB" id="A0A2Z6S554"/>
<accession>A0A2Z6S554</accession>
<protein>
    <submittedName>
        <fullName evidence="1">Uncharacterized protein</fullName>
    </submittedName>
</protein>
<evidence type="ECO:0000313" key="2">
    <source>
        <dbReference type="Proteomes" id="UP000247702"/>
    </source>
</evidence>
<name>A0A2Z6S554_9GLOM</name>
<sequence length="95" mass="10310">MRLGGGGREHATSITNKLSYVSKDLTESELRESINISSVSNIISLDDDDNIENIDGNNLNLILPSSNTELAIRNIIDLIAIDGINEEMDSNIIPA</sequence>
<dbReference type="EMBL" id="BEXD01004379">
    <property type="protein sequence ID" value="GBC10376.1"/>
    <property type="molecule type" value="Genomic_DNA"/>
</dbReference>
<gene>
    <name evidence="1" type="ORF">RclHR1_09580009</name>
</gene>
<evidence type="ECO:0000313" key="1">
    <source>
        <dbReference type="EMBL" id="GBC10376.1"/>
    </source>
</evidence>
<organism evidence="1 2">
    <name type="scientific">Rhizophagus clarus</name>
    <dbReference type="NCBI Taxonomy" id="94130"/>
    <lineage>
        <taxon>Eukaryota</taxon>
        <taxon>Fungi</taxon>
        <taxon>Fungi incertae sedis</taxon>
        <taxon>Mucoromycota</taxon>
        <taxon>Glomeromycotina</taxon>
        <taxon>Glomeromycetes</taxon>
        <taxon>Glomerales</taxon>
        <taxon>Glomeraceae</taxon>
        <taxon>Rhizophagus</taxon>
    </lineage>
</organism>
<reference evidence="1 2" key="1">
    <citation type="submission" date="2017-11" db="EMBL/GenBank/DDBJ databases">
        <title>The genome of Rhizophagus clarus HR1 reveals common genetic basis of auxotrophy among arbuscular mycorrhizal fungi.</title>
        <authorList>
            <person name="Kobayashi Y."/>
        </authorList>
    </citation>
    <scope>NUCLEOTIDE SEQUENCE [LARGE SCALE GENOMIC DNA]</scope>
    <source>
        <strain evidence="1 2">HR1</strain>
    </source>
</reference>
<dbReference type="Proteomes" id="UP000247702">
    <property type="component" value="Unassembled WGS sequence"/>
</dbReference>
<proteinExistence type="predicted"/>
<comment type="caution">
    <text evidence="1">The sequence shown here is derived from an EMBL/GenBank/DDBJ whole genome shotgun (WGS) entry which is preliminary data.</text>
</comment>